<dbReference type="AlphaFoldDB" id="A0A918TK81"/>
<dbReference type="Proteomes" id="UP000638981">
    <property type="component" value="Unassembled WGS sequence"/>
</dbReference>
<evidence type="ECO:0000256" key="5">
    <source>
        <dbReference type="ARBA" id="ARBA00023136"/>
    </source>
</evidence>
<keyword evidence="8" id="KW-1185">Reference proteome</keyword>
<reference evidence="7" key="1">
    <citation type="journal article" date="2014" name="Int. J. Syst. Evol. Microbiol.">
        <title>Complete genome sequence of Corynebacterium casei LMG S-19264T (=DSM 44701T), isolated from a smear-ripened cheese.</title>
        <authorList>
            <consortium name="US DOE Joint Genome Institute (JGI-PGF)"/>
            <person name="Walter F."/>
            <person name="Albersmeier A."/>
            <person name="Kalinowski J."/>
            <person name="Ruckert C."/>
        </authorList>
    </citation>
    <scope>NUCLEOTIDE SEQUENCE</scope>
    <source>
        <strain evidence="7">KCTC 23310</strain>
    </source>
</reference>
<comment type="caution">
    <text evidence="7">The sequence shown here is derived from an EMBL/GenBank/DDBJ whole genome shotgun (WGS) entry which is preliminary data.</text>
</comment>
<evidence type="ECO:0000256" key="4">
    <source>
        <dbReference type="ARBA" id="ARBA00022989"/>
    </source>
</evidence>
<feature type="transmembrane region" description="Helical" evidence="6">
    <location>
        <begin position="40"/>
        <end position="58"/>
    </location>
</feature>
<evidence type="ECO:0000313" key="8">
    <source>
        <dbReference type="Proteomes" id="UP000638981"/>
    </source>
</evidence>
<dbReference type="GO" id="GO:0005886">
    <property type="term" value="C:plasma membrane"/>
    <property type="evidence" value="ECO:0007669"/>
    <property type="project" value="UniProtKB-ARBA"/>
</dbReference>
<reference evidence="7" key="2">
    <citation type="submission" date="2020-09" db="EMBL/GenBank/DDBJ databases">
        <authorList>
            <person name="Sun Q."/>
            <person name="Kim S."/>
        </authorList>
    </citation>
    <scope>NUCLEOTIDE SEQUENCE</scope>
    <source>
        <strain evidence="7">KCTC 23310</strain>
    </source>
</reference>
<feature type="transmembrane region" description="Helical" evidence="6">
    <location>
        <begin position="17"/>
        <end position="34"/>
    </location>
</feature>
<feature type="transmembrane region" description="Helical" evidence="6">
    <location>
        <begin position="65"/>
        <end position="83"/>
    </location>
</feature>
<protein>
    <submittedName>
        <fullName evidence="7">ABC transporter permease</fullName>
    </submittedName>
</protein>
<keyword evidence="4 6" id="KW-1133">Transmembrane helix</keyword>
<evidence type="ECO:0000256" key="3">
    <source>
        <dbReference type="ARBA" id="ARBA00022692"/>
    </source>
</evidence>
<comment type="subcellular location">
    <subcellularLocation>
        <location evidence="1">Membrane</location>
        <topology evidence="1">Multi-pass membrane protein</topology>
    </subcellularLocation>
</comment>
<keyword evidence="5 6" id="KW-0472">Membrane</keyword>
<proteinExistence type="inferred from homology"/>
<gene>
    <name evidence="7" type="ORF">GCM10007315_09490</name>
</gene>
<name>A0A918TK81_9RHOB</name>
<keyword evidence="3 6" id="KW-0812">Transmembrane</keyword>
<dbReference type="Pfam" id="PF02361">
    <property type="entry name" value="CbiQ"/>
    <property type="match status" value="1"/>
</dbReference>
<dbReference type="EMBL" id="BMYJ01000002">
    <property type="protein sequence ID" value="GHC49436.1"/>
    <property type="molecule type" value="Genomic_DNA"/>
</dbReference>
<dbReference type="CDD" id="cd16914">
    <property type="entry name" value="EcfT"/>
    <property type="match status" value="1"/>
</dbReference>
<dbReference type="RefSeq" id="WP_189410471.1">
    <property type="nucleotide sequence ID" value="NZ_BMYJ01000002.1"/>
</dbReference>
<evidence type="ECO:0000313" key="7">
    <source>
        <dbReference type="EMBL" id="GHC49436.1"/>
    </source>
</evidence>
<evidence type="ECO:0000256" key="6">
    <source>
        <dbReference type="SAM" id="Phobius"/>
    </source>
</evidence>
<organism evidence="7 8">
    <name type="scientific">Neogemmobacter tilapiae</name>
    <dbReference type="NCBI Taxonomy" id="875041"/>
    <lineage>
        <taxon>Bacteria</taxon>
        <taxon>Pseudomonadati</taxon>
        <taxon>Pseudomonadota</taxon>
        <taxon>Alphaproteobacteria</taxon>
        <taxon>Rhodobacterales</taxon>
        <taxon>Paracoccaceae</taxon>
        <taxon>Neogemmobacter</taxon>
    </lineage>
</organism>
<accession>A0A918TK81</accession>
<comment type="similarity">
    <text evidence="2">Belongs to the CbiQ family.</text>
</comment>
<evidence type="ECO:0000256" key="2">
    <source>
        <dbReference type="ARBA" id="ARBA00008564"/>
    </source>
</evidence>
<dbReference type="InterPro" id="IPR003339">
    <property type="entry name" value="ABC/ECF_trnsptr_transmembrane"/>
</dbReference>
<sequence length="190" mass="20808">MLGLTSAHKTWMHRLPVGPKLALLALFSVVLFWLDNLWPMLVALVLVAALVASGGAGFARQALRLLQPVWFFVALLAVWHLWLNDPLNGLRIALRLVVAVTAANLVTLTSRLSDMIDLIERLLGRKVALTLGLALRFVPVLGERAAMLSLAWRARSQKRAAWRLVPGLTVGAFDEADHMAEALRARGGLV</sequence>
<evidence type="ECO:0000256" key="1">
    <source>
        <dbReference type="ARBA" id="ARBA00004141"/>
    </source>
</evidence>